<reference evidence="1 2" key="1">
    <citation type="submission" date="2023-12" db="EMBL/GenBank/DDBJ databases">
        <title>Thiobacillus sedimentum sp. nov., a chemolithoautotrophic sulfur-oxidizing bacterium isolated from freshwater sediment.</title>
        <authorList>
            <person name="Luo J."/>
            <person name="Dai C."/>
        </authorList>
    </citation>
    <scope>NUCLEOTIDE SEQUENCE [LARGE SCALE GENOMIC DNA]</scope>
    <source>
        <strain evidence="1 2">SCUT-2</strain>
    </source>
</reference>
<name>A0ABZ1CRR5_9PROT</name>
<organism evidence="1 2">
    <name type="scientific">Thiobacillus sedimenti</name>
    <dbReference type="NCBI Taxonomy" id="3110231"/>
    <lineage>
        <taxon>Bacteria</taxon>
        <taxon>Pseudomonadati</taxon>
        <taxon>Pseudomonadota</taxon>
        <taxon>Betaproteobacteria</taxon>
        <taxon>Nitrosomonadales</taxon>
        <taxon>Thiobacillaceae</taxon>
        <taxon>Thiobacillus</taxon>
    </lineage>
</organism>
<dbReference type="EMBL" id="CP141769">
    <property type="protein sequence ID" value="WRS40608.1"/>
    <property type="molecule type" value="Genomic_DNA"/>
</dbReference>
<protein>
    <submittedName>
        <fullName evidence="1">Uncharacterized protein</fullName>
    </submittedName>
</protein>
<keyword evidence="2" id="KW-1185">Reference proteome</keyword>
<evidence type="ECO:0000313" key="1">
    <source>
        <dbReference type="EMBL" id="WRS40608.1"/>
    </source>
</evidence>
<evidence type="ECO:0000313" key="2">
    <source>
        <dbReference type="Proteomes" id="UP001334732"/>
    </source>
</evidence>
<proteinExistence type="predicted"/>
<accession>A0ABZ1CRR5</accession>
<gene>
    <name evidence="1" type="ORF">VA613_06940</name>
</gene>
<dbReference type="Proteomes" id="UP001334732">
    <property type="component" value="Chromosome"/>
</dbReference>
<sequence length="149" mass="16966">MLKVRLVLVPGGRGPERQLGELHISNVRWGDATPDYDCVLYADDLPGSIRSTVRRYPRWSATVWDLVGRAIASALSGRERLPRRPDPLNVPICRDGNVSYVRMSDIPQPARANFDQWMTGSSVPVIEGETECAYAWDWLRFIGENRRKR</sequence>
<dbReference type="RefSeq" id="WP_324781135.1">
    <property type="nucleotide sequence ID" value="NZ_CP141769.1"/>
</dbReference>